<name>A0ABT6FL41_9BACT</name>
<keyword evidence="2" id="KW-1185">Reference proteome</keyword>
<dbReference type="RefSeq" id="WP_277864621.1">
    <property type="nucleotide sequence ID" value="NZ_JARRAG010000004.1"/>
</dbReference>
<protein>
    <submittedName>
        <fullName evidence="1">Uncharacterized protein</fullName>
    </submittedName>
</protein>
<dbReference type="EMBL" id="JARRAG010000004">
    <property type="protein sequence ID" value="MDG3008296.1"/>
    <property type="molecule type" value="Genomic_DNA"/>
</dbReference>
<proteinExistence type="predicted"/>
<dbReference type="Proteomes" id="UP001216907">
    <property type="component" value="Unassembled WGS sequence"/>
</dbReference>
<sequence>MREQLRLILIAAAAIFLDVSGILRFQARPVARGPRAGGGAAGLLMGGRRLHSPVLVPKSRDLFGFIHVRKLAQSVNTP</sequence>
<evidence type="ECO:0000313" key="2">
    <source>
        <dbReference type="Proteomes" id="UP001216907"/>
    </source>
</evidence>
<gene>
    <name evidence="1" type="ORF">PZE19_31395</name>
</gene>
<organism evidence="1 2">
    <name type="scientific">Paludisphaera mucosa</name>
    <dbReference type="NCBI Taxonomy" id="3030827"/>
    <lineage>
        <taxon>Bacteria</taxon>
        <taxon>Pseudomonadati</taxon>
        <taxon>Planctomycetota</taxon>
        <taxon>Planctomycetia</taxon>
        <taxon>Isosphaerales</taxon>
        <taxon>Isosphaeraceae</taxon>
        <taxon>Paludisphaera</taxon>
    </lineage>
</organism>
<evidence type="ECO:0000313" key="1">
    <source>
        <dbReference type="EMBL" id="MDG3008296.1"/>
    </source>
</evidence>
<accession>A0ABT6FL41</accession>
<comment type="caution">
    <text evidence="1">The sequence shown here is derived from an EMBL/GenBank/DDBJ whole genome shotgun (WGS) entry which is preliminary data.</text>
</comment>
<reference evidence="1 2" key="1">
    <citation type="submission" date="2023-03" db="EMBL/GenBank/DDBJ databases">
        <title>Paludisphaera mucosa sp. nov. a novel planctomycete from northern fen.</title>
        <authorList>
            <person name="Ivanova A."/>
        </authorList>
    </citation>
    <scope>NUCLEOTIDE SEQUENCE [LARGE SCALE GENOMIC DNA]</scope>
    <source>
        <strain evidence="1 2">Pla2</strain>
    </source>
</reference>